<accession>A0A2V0P6L2</accession>
<gene>
    <name evidence="11" type="ORF">Rsub_06636</name>
</gene>
<dbReference type="InterPro" id="IPR023801">
    <property type="entry name" value="His_deacetylse_dom"/>
</dbReference>
<keyword evidence="3 5" id="KW-0156">Chromatin regulator</keyword>
<feature type="binding site" evidence="7">
    <location>
        <position position="147"/>
    </location>
    <ligand>
        <name>substrate</name>
    </ligand>
</feature>
<feature type="binding site" evidence="7">
    <location>
        <position position="97"/>
    </location>
    <ligand>
        <name>substrate</name>
    </ligand>
</feature>
<dbReference type="PRINTS" id="PR01270">
    <property type="entry name" value="HDASUPER"/>
</dbReference>
<evidence type="ECO:0000313" key="11">
    <source>
        <dbReference type="EMBL" id="GBF93503.1"/>
    </source>
</evidence>
<dbReference type="EMBL" id="BDRX01000041">
    <property type="protein sequence ID" value="GBF93503.1"/>
    <property type="molecule type" value="Genomic_DNA"/>
</dbReference>
<sequence length="424" mass="47183">MENKRKVSYYYDSDVGDYYYGMSHPMKPHRVRMAHDLIVRYGLYKQLQVYKPLHATLDDMAAFHHRDYLEYLTVADRGGDRATANASLKAKFNLKGDCPVFEGVFRYCQSYVGASLGGAVQLNHGQADTVINWAGGLHHAKTNQAAGFCYVNDIVLAILELLKYHKRVLYIDIDIHHGDGVEEAFFDTDRVLTVSFHKYGDDFFPGTGGPEEVGVDTGKYYAVNVPLDDGMDDASFAFLFEPIMEEVVARYRPEAIVLQSGADSLTGDRLGRFNLTIKGHAACHKFMMKFGLPMLVVGGGGYKIKNVARCWAYETAVLLGVEASVPDDLPPNEYYEYFKPDYKLHLTPDATLKNRNDQGSLARVLRTVLDNLRHIRPAPAGPEQLPGPAGAAQQQLEKAAEAGRRRAEGDARASDQADGMDVDR</sequence>
<dbReference type="PIRSF" id="PIRSF037913">
    <property type="entry name" value="His_deacetylse_1"/>
    <property type="match status" value="1"/>
</dbReference>
<dbReference type="GO" id="GO:0046872">
    <property type="term" value="F:metal ion binding"/>
    <property type="evidence" value="ECO:0007669"/>
    <property type="project" value="UniProtKB-KW"/>
</dbReference>
<evidence type="ECO:0000256" key="6">
    <source>
        <dbReference type="PIRSR" id="PIRSR037913-1"/>
    </source>
</evidence>
<feature type="binding site" evidence="8">
    <location>
        <position position="174"/>
    </location>
    <ligand>
        <name>a divalent metal cation</name>
        <dbReference type="ChEBI" id="CHEBI:60240"/>
    </ligand>
</feature>
<dbReference type="InParanoid" id="A0A2V0P6L2"/>
<dbReference type="PANTHER" id="PTHR10625:SF10">
    <property type="entry name" value="HISTONE DEACETYLASE HDAC1"/>
    <property type="match status" value="1"/>
</dbReference>
<feature type="region of interest" description="Disordered" evidence="9">
    <location>
        <begin position="376"/>
        <end position="424"/>
    </location>
</feature>
<dbReference type="EC" id="3.5.1.98" evidence="1 5"/>
<dbReference type="InterPro" id="IPR023696">
    <property type="entry name" value="Ureohydrolase_dom_sf"/>
</dbReference>
<organism evidence="11 12">
    <name type="scientific">Raphidocelis subcapitata</name>
    <dbReference type="NCBI Taxonomy" id="307507"/>
    <lineage>
        <taxon>Eukaryota</taxon>
        <taxon>Viridiplantae</taxon>
        <taxon>Chlorophyta</taxon>
        <taxon>core chlorophytes</taxon>
        <taxon>Chlorophyceae</taxon>
        <taxon>CS clade</taxon>
        <taxon>Sphaeropleales</taxon>
        <taxon>Selenastraceae</taxon>
        <taxon>Raphidocelis</taxon>
    </lineage>
</organism>
<dbReference type="STRING" id="307507.A0A2V0P6L2"/>
<comment type="similarity">
    <text evidence="5">Belongs to the histone deacetylase family. HD Type 1 subfamily.</text>
</comment>
<keyword evidence="8" id="KW-0479">Metal-binding</keyword>
<evidence type="ECO:0000256" key="4">
    <source>
        <dbReference type="ARBA" id="ARBA00048287"/>
    </source>
</evidence>
<evidence type="ECO:0000256" key="2">
    <source>
        <dbReference type="ARBA" id="ARBA00022801"/>
    </source>
</evidence>
<comment type="caution">
    <text evidence="11">The sequence shown here is derived from an EMBL/GenBank/DDBJ whole genome shotgun (WGS) entry which is preliminary data.</text>
</comment>
<proteinExistence type="inferred from homology"/>
<evidence type="ECO:0000256" key="8">
    <source>
        <dbReference type="PIRSR" id="PIRSR037913-3"/>
    </source>
</evidence>
<dbReference type="SUPFAM" id="SSF52768">
    <property type="entry name" value="Arginase/deacetylase"/>
    <property type="match status" value="1"/>
</dbReference>
<dbReference type="Proteomes" id="UP000247498">
    <property type="component" value="Unassembled WGS sequence"/>
</dbReference>
<feature type="compositionally biased region" description="Basic and acidic residues" evidence="9">
    <location>
        <begin position="398"/>
        <end position="424"/>
    </location>
</feature>
<evidence type="ECO:0000313" key="12">
    <source>
        <dbReference type="Proteomes" id="UP000247498"/>
    </source>
</evidence>
<feature type="binding site" evidence="7">
    <location>
        <position position="302"/>
    </location>
    <ligand>
        <name>substrate</name>
    </ligand>
</feature>
<evidence type="ECO:0000259" key="10">
    <source>
        <dbReference type="Pfam" id="PF00850"/>
    </source>
</evidence>
<dbReference type="Pfam" id="PF00850">
    <property type="entry name" value="Hist_deacetyl"/>
    <property type="match status" value="1"/>
</dbReference>
<dbReference type="OrthoDB" id="1918432at2759"/>
<feature type="binding site" evidence="8">
    <location>
        <position position="176"/>
    </location>
    <ligand>
        <name>a divalent metal cation</name>
        <dbReference type="ChEBI" id="CHEBI:60240"/>
    </ligand>
</feature>
<dbReference type="GO" id="GO:0141221">
    <property type="term" value="F:histone deacetylase activity, hydrolytic mechanism"/>
    <property type="evidence" value="ECO:0007669"/>
    <property type="project" value="UniProtKB-EC"/>
</dbReference>
<evidence type="ECO:0000256" key="3">
    <source>
        <dbReference type="ARBA" id="ARBA00022853"/>
    </source>
</evidence>
<protein>
    <recommendedName>
        <fullName evidence="1 5">Histone deacetylase</fullName>
        <ecNumber evidence="1 5">3.5.1.98</ecNumber>
    </recommendedName>
</protein>
<evidence type="ECO:0000256" key="7">
    <source>
        <dbReference type="PIRSR" id="PIRSR037913-2"/>
    </source>
</evidence>
<evidence type="ECO:0000256" key="5">
    <source>
        <dbReference type="PIRNR" id="PIRNR037913"/>
    </source>
</evidence>
<evidence type="ECO:0000256" key="9">
    <source>
        <dbReference type="SAM" id="MobiDB-lite"/>
    </source>
</evidence>
<reference evidence="11 12" key="1">
    <citation type="journal article" date="2018" name="Sci. Rep.">
        <title>Raphidocelis subcapitata (=Pseudokirchneriella subcapitata) provides an insight into genome evolution and environmental adaptations in the Sphaeropleales.</title>
        <authorList>
            <person name="Suzuki S."/>
            <person name="Yamaguchi H."/>
            <person name="Nakajima N."/>
            <person name="Kawachi M."/>
        </authorList>
    </citation>
    <scope>NUCLEOTIDE SEQUENCE [LARGE SCALE GENOMIC DNA]</scope>
    <source>
        <strain evidence="11 12">NIES-35</strain>
    </source>
</reference>
<dbReference type="PANTHER" id="PTHR10625">
    <property type="entry name" value="HISTONE DEACETYLASE HDAC1-RELATED"/>
    <property type="match status" value="1"/>
</dbReference>
<evidence type="ECO:0000256" key="1">
    <source>
        <dbReference type="ARBA" id="ARBA00012111"/>
    </source>
</evidence>
<keyword evidence="5" id="KW-0805">Transcription regulation</keyword>
<feature type="active site" description="Proton acceptor" evidence="6">
    <location>
        <position position="139"/>
    </location>
</feature>
<keyword evidence="12" id="KW-1185">Reference proteome</keyword>
<comment type="subcellular location">
    <subcellularLocation>
        <location evidence="5">Nucleus</location>
    </subcellularLocation>
</comment>
<dbReference type="GO" id="GO:0000118">
    <property type="term" value="C:histone deacetylase complex"/>
    <property type="evidence" value="ECO:0007669"/>
    <property type="project" value="UniProtKB-ARBA"/>
</dbReference>
<dbReference type="InterPro" id="IPR000286">
    <property type="entry name" value="HDACs"/>
</dbReference>
<dbReference type="PRINTS" id="PR01271">
    <property type="entry name" value="HISDACETLASE"/>
</dbReference>
<comment type="catalytic activity">
    <reaction evidence="4 5">
        <text>N(6)-acetyl-L-lysyl-[histone] + H2O = L-lysyl-[histone] + acetate</text>
        <dbReference type="Rhea" id="RHEA:58196"/>
        <dbReference type="Rhea" id="RHEA-COMP:9845"/>
        <dbReference type="Rhea" id="RHEA-COMP:11338"/>
        <dbReference type="ChEBI" id="CHEBI:15377"/>
        <dbReference type="ChEBI" id="CHEBI:29969"/>
        <dbReference type="ChEBI" id="CHEBI:30089"/>
        <dbReference type="ChEBI" id="CHEBI:61930"/>
        <dbReference type="EC" id="3.5.1.98"/>
    </reaction>
</comment>
<keyword evidence="5" id="KW-0539">Nucleus</keyword>
<dbReference type="GO" id="GO:0040029">
    <property type="term" value="P:epigenetic regulation of gene expression"/>
    <property type="evidence" value="ECO:0007669"/>
    <property type="project" value="TreeGrafter"/>
</dbReference>
<feature type="compositionally biased region" description="Low complexity" evidence="9">
    <location>
        <begin position="377"/>
        <end position="397"/>
    </location>
</feature>
<dbReference type="InterPro" id="IPR037138">
    <property type="entry name" value="His_deacetylse_dom_sf"/>
</dbReference>
<keyword evidence="2 5" id="KW-0378">Hydrolase</keyword>
<dbReference type="InterPro" id="IPR003084">
    <property type="entry name" value="HDAC_I/II"/>
</dbReference>
<dbReference type="Gene3D" id="3.40.800.20">
    <property type="entry name" value="Histone deacetylase domain"/>
    <property type="match status" value="1"/>
</dbReference>
<name>A0A2V0P6L2_9CHLO</name>
<feature type="domain" description="Histone deacetylase" evidence="10">
    <location>
        <begin position="24"/>
        <end position="317"/>
    </location>
</feature>
<feature type="binding site" evidence="8">
    <location>
        <position position="263"/>
    </location>
    <ligand>
        <name>a divalent metal cation</name>
        <dbReference type="ChEBI" id="CHEBI:60240"/>
    </ligand>
</feature>
<dbReference type="AlphaFoldDB" id="A0A2V0P6L2"/>
<keyword evidence="5" id="KW-0804">Transcription</keyword>